<dbReference type="AlphaFoldDB" id="A0A7X6RK00"/>
<dbReference type="EC" id="6.3.2.2" evidence="5"/>
<dbReference type="Proteomes" id="UP000523447">
    <property type="component" value="Unassembled WGS sequence"/>
</dbReference>
<dbReference type="EMBL" id="JAAXPE010000033">
    <property type="protein sequence ID" value="NKY88716.1"/>
    <property type="molecule type" value="Genomic_DNA"/>
</dbReference>
<evidence type="ECO:0000256" key="1">
    <source>
        <dbReference type="ARBA" id="ARBA00022598"/>
    </source>
</evidence>
<comment type="caution">
    <text evidence="6">The sequence shown here is derived from an EMBL/GenBank/DDBJ whole genome shotgun (WGS) entry which is preliminary data.</text>
</comment>
<comment type="similarity">
    <text evidence="5">Belongs to the glutamate--cysteine ligase type 2 family. YbdK subfamily.</text>
</comment>
<dbReference type="InterPro" id="IPR006336">
    <property type="entry name" value="GCS2"/>
</dbReference>
<evidence type="ECO:0000313" key="6">
    <source>
        <dbReference type="EMBL" id="NKY88716.1"/>
    </source>
</evidence>
<evidence type="ECO:0000256" key="3">
    <source>
        <dbReference type="ARBA" id="ARBA00022840"/>
    </source>
</evidence>
<dbReference type="InterPro" id="IPR014746">
    <property type="entry name" value="Gln_synth/guanido_kin_cat_dom"/>
</dbReference>
<reference evidence="6 7" key="1">
    <citation type="submission" date="2020-04" db="EMBL/GenBank/DDBJ databases">
        <title>MicrobeNet Type strains.</title>
        <authorList>
            <person name="Nicholson A.C."/>
        </authorList>
    </citation>
    <scope>NUCLEOTIDE SEQUENCE [LARGE SCALE GENOMIC DNA]</scope>
    <source>
        <strain evidence="6 7">DSM 44445</strain>
    </source>
</reference>
<dbReference type="GO" id="GO:0005524">
    <property type="term" value="F:ATP binding"/>
    <property type="evidence" value="ECO:0007669"/>
    <property type="project" value="UniProtKB-KW"/>
</dbReference>
<evidence type="ECO:0000256" key="5">
    <source>
        <dbReference type="HAMAP-Rule" id="MF_01609"/>
    </source>
</evidence>
<dbReference type="NCBIfam" id="TIGR02050">
    <property type="entry name" value="gshA_cyan_rel"/>
    <property type="match status" value="1"/>
</dbReference>
<dbReference type="PANTHER" id="PTHR36510:SF1">
    <property type="entry name" value="GLUTAMATE--CYSTEINE LIGASE 2-RELATED"/>
    <property type="match status" value="1"/>
</dbReference>
<name>A0A7X6RK00_9NOCA</name>
<dbReference type="RefSeq" id="WP_040717817.1">
    <property type="nucleotide sequence ID" value="NZ_CAWPHS010000027.1"/>
</dbReference>
<dbReference type="SUPFAM" id="SSF55931">
    <property type="entry name" value="Glutamine synthetase/guanido kinase"/>
    <property type="match status" value="1"/>
</dbReference>
<keyword evidence="3 5" id="KW-0067">ATP-binding</keyword>
<organism evidence="6 7">
    <name type="scientific">Nocardia veterana</name>
    <dbReference type="NCBI Taxonomy" id="132249"/>
    <lineage>
        <taxon>Bacteria</taxon>
        <taxon>Bacillati</taxon>
        <taxon>Actinomycetota</taxon>
        <taxon>Actinomycetes</taxon>
        <taxon>Mycobacteriales</taxon>
        <taxon>Nocardiaceae</taxon>
        <taxon>Nocardia</taxon>
    </lineage>
</organism>
<keyword evidence="1 5" id="KW-0436">Ligase</keyword>
<dbReference type="InterPro" id="IPR011793">
    <property type="entry name" value="YbdK"/>
</dbReference>
<keyword evidence="7" id="KW-1185">Reference proteome</keyword>
<evidence type="ECO:0000256" key="4">
    <source>
        <dbReference type="ARBA" id="ARBA00048819"/>
    </source>
</evidence>
<dbReference type="HAMAP" id="MF_01609">
    <property type="entry name" value="Glu_cys_ligase_2"/>
    <property type="match status" value="1"/>
</dbReference>
<proteinExistence type="inferred from homology"/>
<evidence type="ECO:0000256" key="2">
    <source>
        <dbReference type="ARBA" id="ARBA00022741"/>
    </source>
</evidence>
<dbReference type="Pfam" id="PF04107">
    <property type="entry name" value="GCS2"/>
    <property type="match status" value="1"/>
</dbReference>
<dbReference type="Gene3D" id="3.30.590.20">
    <property type="match status" value="1"/>
</dbReference>
<gene>
    <name evidence="6" type="ORF">HGA07_24230</name>
</gene>
<dbReference type="NCBIfam" id="NF010041">
    <property type="entry name" value="PRK13517.1-1"/>
    <property type="match status" value="1"/>
</dbReference>
<accession>A0A7X6RK00</accession>
<dbReference type="InterPro" id="IPR050141">
    <property type="entry name" value="GCL_type2/YbdK_subfam"/>
</dbReference>
<comment type="function">
    <text evidence="5">ATP-dependent carboxylate-amine ligase which exhibits weak glutamate--cysteine ligase activity.</text>
</comment>
<comment type="catalytic activity">
    <reaction evidence="4 5">
        <text>L-cysteine + L-glutamate + ATP = gamma-L-glutamyl-L-cysteine + ADP + phosphate + H(+)</text>
        <dbReference type="Rhea" id="RHEA:13285"/>
        <dbReference type="ChEBI" id="CHEBI:15378"/>
        <dbReference type="ChEBI" id="CHEBI:29985"/>
        <dbReference type="ChEBI" id="CHEBI:30616"/>
        <dbReference type="ChEBI" id="CHEBI:35235"/>
        <dbReference type="ChEBI" id="CHEBI:43474"/>
        <dbReference type="ChEBI" id="CHEBI:58173"/>
        <dbReference type="ChEBI" id="CHEBI:456216"/>
        <dbReference type="EC" id="6.3.2.2"/>
    </reaction>
</comment>
<dbReference type="GO" id="GO:0042398">
    <property type="term" value="P:modified amino acid biosynthetic process"/>
    <property type="evidence" value="ECO:0007669"/>
    <property type="project" value="InterPro"/>
</dbReference>
<protein>
    <recommendedName>
        <fullName evidence="5">Putative glutamate--cysteine ligase 2</fullName>
        <ecNumber evidence="5">6.3.2.2</ecNumber>
    </recommendedName>
    <alternativeName>
        <fullName evidence="5">Gamma-glutamylcysteine synthetase 2</fullName>
        <shortName evidence="5">GCS 2</shortName>
        <shortName evidence="5">Gamma-GCS 2</shortName>
    </alternativeName>
</protein>
<dbReference type="PANTHER" id="PTHR36510">
    <property type="entry name" value="GLUTAMATE--CYSTEINE LIGASE 2-RELATED"/>
    <property type="match status" value="1"/>
</dbReference>
<keyword evidence="2 5" id="KW-0547">Nucleotide-binding</keyword>
<sequence length="370" mass="40423">MDVADVTFGVEEEFLLVDPRSGAPIPKNTQVADSARAMGVDLQLELTSCQVETSTGVHSRADELLRDLYELRCAVVRCAADNDARLLAAGVPPTIPDAYPVTDTPRYRRIEKHFGMLAHEQGLCGCHVHVSVSDPETAVQISNHLRPWLPVFLSLTANSAIYRGTDTGYASWRNVLWRRWPSAGPPPYFTSSADYDTAVDMMLTCGSILDPAMVYWDIRRNTTFPTLEIRISDVPATVEESALLACLVRAAAIVGHDRLRRGRPAPAVPAATLRAAYWKAAHDGLDGDALDPLTGRVEPATVRLSRLVDYARPALRELGEEEFVTQTLAALTHRGNGARRQLAALRRGELTDVVNELAHATAMAPGAEPR</sequence>
<dbReference type="GO" id="GO:0004357">
    <property type="term" value="F:glutamate-cysteine ligase activity"/>
    <property type="evidence" value="ECO:0007669"/>
    <property type="project" value="UniProtKB-EC"/>
</dbReference>
<evidence type="ECO:0000313" key="7">
    <source>
        <dbReference type="Proteomes" id="UP000523447"/>
    </source>
</evidence>